<comment type="similarity">
    <text evidence="1">Belongs to the ROK (NagC/XylR) family.</text>
</comment>
<dbReference type="Proteomes" id="UP000548423">
    <property type="component" value="Unassembled WGS sequence"/>
</dbReference>
<keyword evidence="2" id="KW-0808">Transferase</keyword>
<dbReference type="Pfam" id="PF00480">
    <property type="entry name" value="ROK"/>
    <property type="match status" value="1"/>
</dbReference>
<dbReference type="GO" id="GO:0004340">
    <property type="term" value="F:glucokinase activity"/>
    <property type="evidence" value="ECO:0007669"/>
    <property type="project" value="UniProtKB-EC"/>
</dbReference>
<proteinExistence type="inferred from homology"/>
<sequence length="301" mass="33758">MKADVVFALDVGGTYIKACVLEQDRILDNTICQFEARSHESQENIITHLVSILNSLAAKYKENAGLYQKVLGIGFTFPGPFDYVNGISYIKGLNKFESLYGVNLREQLLQRLHATEIWLETKKIHLLFENDGCLFGLGASKNFPNERMICLTIGTGLGSVFIDQGKIIKNAENIPPEGYLYNQPFRDSIIDNHFSRRGILQAAAAINVNKVDVKELAEIARRGNSTAKAIFTQFGSDLGEMLLPYIENFQPHRIIIGGQIAKSFDLFQISLEEKLKRTSTKVNELEDALHYTFLGISLMFA</sequence>
<dbReference type="InterPro" id="IPR000600">
    <property type="entry name" value="ROK"/>
</dbReference>
<dbReference type="InterPro" id="IPR043129">
    <property type="entry name" value="ATPase_NBD"/>
</dbReference>
<name>A0A852TAQ1_9BACI</name>
<accession>A0A852TAQ1</accession>
<dbReference type="AlphaFoldDB" id="A0A852TAQ1"/>
<comment type="caution">
    <text evidence="2">The sequence shown here is derived from an EMBL/GenBank/DDBJ whole genome shotgun (WGS) entry which is preliminary data.</text>
</comment>
<dbReference type="CDD" id="cd23763">
    <property type="entry name" value="ASKHA_ATPase_ROK"/>
    <property type="match status" value="1"/>
</dbReference>
<gene>
    <name evidence="2" type="ORF">F4694_002637</name>
</gene>
<dbReference type="EMBL" id="JACCBX010000005">
    <property type="protein sequence ID" value="NYE05862.1"/>
    <property type="molecule type" value="Genomic_DNA"/>
</dbReference>
<reference evidence="3" key="1">
    <citation type="submission" date="2020-07" db="EMBL/GenBank/DDBJ databases">
        <authorList>
            <person name="Partida-Martinez L."/>
            <person name="Huntemann M."/>
            <person name="Clum A."/>
            <person name="Wang J."/>
            <person name="Palaniappan K."/>
            <person name="Ritter S."/>
            <person name="Chen I.-M."/>
            <person name="Stamatis D."/>
            <person name="Reddy T."/>
            <person name="O'Malley R."/>
            <person name="Daum C."/>
            <person name="Shapiro N."/>
            <person name="Ivanova N."/>
            <person name="Kyrpides N."/>
            <person name="Woyke T."/>
        </authorList>
    </citation>
    <scope>NUCLEOTIDE SEQUENCE [LARGE SCALE GENOMIC DNA]</scope>
    <source>
        <strain evidence="3">AT2.8</strain>
    </source>
</reference>
<evidence type="ECO:0000313" key="2">
    <source>
        <dbReference type="EMBL" id="NYE05862.1"/>
    </source>
</evidence>
<dbReference type="PANTHER" id="PTHR18964:SF149">
    <property type="entry name" value="BIFUNCTIONAL UDP-N-ACETYLGLUCOSAMINE 2-EPIMERASE_N-ACETYLMANNOSAMINE KINASE"/>
    <property type="match status" value="1"/>
</dbReference>
<evidence type="ECO:0000256" key="1">
    <source>
        <dbReference type="ARBA" id="ARBA00006479"/>
    </source>
</evidence>
<dbReference type="PANTHER" id="PTHR18964">
    <property type="entry name" value="ROK (REPRESSOR, ORF, KINASE) FAMILY"/>
    <property type="match status" value="1"/>
</dbReference>
<dbReference type="SUPFAM" id="SSF53067">
    <property type="entry name" value="Actin-like ATPase domain"/>
    <property type="match status" value="1"/>
</dbReference>
<protein>
    <submittedName>
        <fullName evidence="2">Glucokinase</fullName>
        <ecNumber evidence="2">2.7.1.2</ecNumber>
    </submittedName>
</protein>
<evidence type="ECO:0000313" key="3">
    <source>
        <dbReference type="Proteomes" id="UP000548423"/>
    </source>
</evidence>
<dbReference type="Gene3D" id="3.30.420.40">
    <property type="match status" value="2"/>
</dbReference>
<organism evidence="2 3">
    <name type="scientific">Neobacillus niacini</name>
    <dbReference type="NCBI Taxonomy" id="86668"/>
    <lineage>
        <taxon>Bacteria</taxon>
        <taxon>Bacillati</taxon>
        <taxon>Bacillota</taxon>
        <taxon>Bacilli</taxon>
        <taxon>Bacillales</taxon>
        <taxon>Bacillaceae</taxon>
        <taxon>Neobacillus</taxon>
    </lineage>
</organism>
<reference evidence="3" key="2">
    <citation type="submission" date="2020-08" db="EMBL/GenBank/DDBJ databases">
        <title>The Agave Microbiome: Exploring the role of microbial communities in plant adaptations to desert environments.</title>
        <authorList>
            <person name="Partida-Martinez L.P."/>
        </authorList>
    </citation>
    <scope>NUCLEOTIDE SEQUENCE [LARGE SCALE GENOMIC DNA]</scope>
    <source>
        <strain evidence="3">AT2.8</strain>
    </source>
</reference>
<dbReference type="EC" id="2.7.1.2" evidence="2"/>